<dbReference type="PANTHER" id="PTHR37814:SF1">
    <property type="entry name" value="MEMBRANE PROTEIN"/>
    <property type="match status" value="1"/>
</dbReference>
<dbReference type="AlphaFoldDB" id="A0A168BX42"/>
<reference evidence="2 3" key="1">
    <citation type="submission" date="2016-03" db="EMBL/GenBank/DDBJ databases">
        <title>Draft genome sequence of Paenibacillus glacialis DSM 22343.</title>
        <authorList>
            <person name="Shin S.-K."/>
            <person name="Yi H."/>
        </authorList>
    </citation>
    <scope>NUCLEOTIDE SEQUENCE [LARGE SCALE GENOMIC DNA]</scope>
    <source>
        <strain evidence="2 3">DSM 22343</strain>
    </source>
</reference>
<sequence>MKNAVRIMQIAFTYIGTVVGAGFATGQEILQFFTQYGKWATLTILLSTILFIWLGTKMMIISRKIRAKSYEDLNKHLFGPKSGGYISIIMLFILIGVNSIMLAGAGSVFVQHLNLHYQTGLILTVIASYFLLNRGMNSIMYMNSIVVPMMLTLSLLIISNTWQMPNADRFLTLATDRTLTMAWLSPILYTAFNLVMAQAVLVPLGSHTESISAIKWGGILGGLGVGFMLMAAHFAMAAQMPGIMQYEIPMGSIAFELGVIVQMIYVLLIFLEIFTTFVADVYGVTLQLQQHLHVSPKLIAIAVMMLCFLFSQFGFSNLLSILYPLFGFLSLLWVVKLMAVKR</sequence>
<comment type="caution">
    <text evidence="2">The sequence shown here is derived from an EMBL/GenBank/DDBJ whole genome shotgun (WGS) entry which is preliminary data.</text>
</comment>
<dbReference type="PANTHER" id="PTHR37814">
    <property type="entry name" value="CONSERVED MEMBRANE PROTEIN"/>
    <property type="match status" value="1"/>
</dbReference>
<dbReference type="RefSeq" id="WP_068538013.1">
    <property type="nucleotide sequence ID" value="NZ_LVJH01000074.1"/>
</dbReference>
<keyword evidence="1" id="KW-1133">Transmembrane helix</keyword>
<feature type="transmembrane region" description="Helical" evidence="1">
    <location>
        <begin position="36"/>
        <end position="56"/>
    </location>
</feature>
<feature type="transmembrane region" description="Helical" evidence="1">
    <location>
        <begin position="182"/>
        <end position="204"/>
    </location>
</feature>
<evidence type="ECO:0000313" key="2">
    <source>
        <dbReference type="EMBL" id="OAB32849.1"/>
    </source>
</evidence>
<dbReference type="OrthoDB" id="4424890at2"/>
<dbReference type="EMBL" id="LVJH01000074">
    <property type="protein sequence ID" value="OAB32849.1"/>
    <property type="molecule type" value="Genomic_DNA"/>
</dbReference>
<feature type="transmembrane region" description="Helical" evidence="1">
    <location>
        <begin position="115"/>
        <end position="132"/>
    </location>
</feature>
<dbReference type="InterPro" id="IPR038728">
    <property type="entry name" value="YkvI-like"/>
</dbReference>
<feature type="transmembrane region" description="Helical" evidence="1">
    <location>
        <begin position="139"/>
        <end position="162"/>
    </location>
</feature>
<feature type="transmembrane region" description="Helical" evidence="1">
    <location>
        <begin position="216"/>
        <end position="239"/>
    </location>
</feature>
<evidence type="ECO:0000256" key="1">
    <source>
        <dbReference type="SAM" id="Phobius"/>
    </source>
</evidence>
<proteinExistence type="predicted"/>
<dbReference type="STRING" id="494026.PGLA_25480"/>
<feature type="transmembrane region" description="Helical" evidence="1">
    <location>
        <begin position="321"/>
        <end position="339"/>
    </location>
</feature>
<dbReference type="Proteomes" id="UP000076967">
    <property type="component" value="Unassembled WGS sequence"/>
</dbReference>
<evidence type="ECO:0008006" key="4">
    <source>
        <dbReference type="Google" id="ProtNLM"/>
    </source>
</evidence>
<organism evidence="2 3">
    <name type="scientific">Paenibacillus glacialis</name>
    <dbReference type="NCBI Taxonomy" id="494026"/>
    <lineage>
        <taxon>Bacteria</taxon>
        <taxon>Bacillati</taxon>
        <taxon>Bacillota</taxon>
        <taxon>Bacilli</taxon>
        <taxon>Bacillales</taxon>
        <taxon>Paenibacillaceae</taxon>
        <taxon>Paenibacillus</taxon>
    </lineage>
</organism>
<keyword evidence="3" id="KW-1185">Reference proteome</keyword>
<feature type="transmembrane region" description="Helical" evidence="1">
    <location>
        <begin position="85"/>
        <end position="109"/>
    </location>
</feature>
<evidence type="ECO:0000313" key="3">
    <source>
        <dbReference type="Proteomes" id="UP000076967"/>
    </source>
</evidence>
<accession>A0A168BX42</accession>
<feature type="transmembrane region" description="Helical" evidence="1">
    <location>
        <begin position="259"/>
        <end position="286"/>
    </location>
</feature>
<feature type="transmembrane region" description="Helical" evidence="1">
    <location>
        <begin position="298"/>
        <end position="315"/>
    </location>
</feature>
<name>A0A168BX42_9BACL</name>
<keyword evidence="1" id="KW-0472">Membrane</keyword>
<protein>
    <recommendedName>
        <fullName evidence="4">Transporter</fullName>
    </recommendedName>
</protein>
<keyword evidence="1" id="KW-0812">Transmembrane</keyword>
<gene>
    <name evidence="2" type="ORF">PGLA_25480</name>
</gene>